<evidence type="ECO:0000313" key="2">
    <source>
        <dbReference type="EMBL" id="MBA0793017.1"/>
    </source>
</evidence>
<sequence>HFIDDNWEPKIKILVCKTLEHIYGTKALSKIIQGLVLEWNISKKVFSITMDNSYLNDDTFQKIKETCLSDQGSFPSNHWFISCTLIEDGFRDMDLEKIDGNFKLNPSVEEWEMSNYPTIILMKRKFDYYRTLCNSAFVVATILDLRLKFKFLELSYTEIYSHDSKMHLNKFHKVFTNVYYEYANEARNLFKSASDLDDSNSSKIEIANDCILDSFSKFASARKFNEVASWKSELDFTSLGWSLYFPWMEPLTYFTAGVLIQKGFLH</sequence>
<evidence type="ECO:0000313" key="3">
    <source>
        <dbReference type="Proteomes" id="UP000593560"/>
    </source>
</evidence>
<gene>
    <name evidence="2" type="ORF">Gohar_017454</name>
</gene>
<dbReference type="GO" id="GO:0003677">
    <property type="term" value="F:DNA binding"/>
    <property type="evidence" value="ECO:0007669"/>
    <property type="project" value="InterPro"/>
</dbReference>
<dbReference type="Pfam" id="PF14372">
    <property type="entry name" value="hAT-like_RNase-H"/>
    <property type="match status" value="1"/>
</dbReference>
<keyword evidence="3" id="KW-1185">Reference proteome</keyword>
<dbReference type="EMBL" id="JABFAD010000002">
    <property type="protein sequence ID" value="MBA0793017.1"/>
    <property type="molecule type" value="Genomic_DNA"/>
</dbReference>
<dbReference type="OrthoDB" id="999026at2759"/>
<reference evidence="2 3" key="1">
    <citation type="journal article" date="2019" name="Genome Biol. Evol.">
        <title>Insights into the evolution of the New World diploid cottons (Gossypium, subgenus Houzingenia) based on genome sequencing.</title>
        <authorList>
            <person name="Grover C.E."/>
            <person name="Arick M.A. 2nd"/>
            <person name="Thrash A."/>
            <person name="Conover J.L."/>
            <person name="Sanders W.S."/>
            <person name="Peterson D.G."/>
            <person name="Frelichowski J.E."/>
            <person name="Scheffler J.A."/>
            <person name="Scheffler B.E."/>
            <person name="Wendel J.F."/>
        </authorList>
    </citation>
    <scope>NUCLEOTIDE SEQUENCE [LARGE SCALE GENOMIC DNA]</scope>
    <source>
        <strain evidence="2">0</strain>
        <tissue evidence="2">Leaf</tissue>
    </source>
</reference>
<evidence type="ECO:0000259" key="1">
    <source>
        <dbReference type="Pfam" id="PF14372"/>
    </source>
</evidence>
<dbReference type="InterPro" id="IPR012337">
    <property type="entry name" value="RNaseH-like_sf"/>
</dbReference>
<feature type="domain" description="hAT-like transposase RNase-H fold" evidence="1">
    <location>
        <begin position="120"/>
        <end position="182"/>
    </location>
</feature>
<dbReference type="AlphaFoldDB" id="A0A7J9G5Z3"/>
<organism evidence="2 3">
    <name type="scientific">Gossypium harknessii</name>
    <dbReference type="NCBI Taxonomy" id="34285"/>
    <lineage>
        <taxon>Eukaryota</taxon>
        <taxon>Viridiplantae</taxon>
        <taxon>Streptophyta</taxon>
        <taxon>Embryophyta</taxon>
        <taxon>Tracheophyta</taxon>
        <taxon>Spermatophyta</taxon>
        <taxon>Magnoliopsida</taxon>
        <taxon>eudicotyledons</taxon>
        <taxon>Gunneridae</taxon>
        <taxon>Pentapetalae</taxon>
        <taxon>rosids</taxon>
        <taxon>malvids</taxon>
        <taxon>Malvales</taxon>
        <taxon>Malvaceae</taxon>
        <taxon>Malvoideae</taxon>
        <taxon>Gossypium</taxon>
    </lineage>
</organism>
<proteinExistence type="predicted"/>
<protein>
    <recommendedName>
        <fullName evidence="1">hAT-like transposase RNase-H fold domain-containing protein</fullName>
    </recommendedName>
</protein>
<name>A0A7J9G5Z3_9ROSI</name>
<dbReference type="SUPFAM" id="SSF53098">
    <property type="entry name" value="Ribonuclease H-like"/>
    <property type="match status" value="1"/>
</dbReference>
<comment type="caution">
    <text evidence="2">The sequence shown here is derived from an EMBL/GenBank/DDBJ whole genome shotgun (WGS) entry which is preliminary data.</text>
</comment>
<feature type="non-terminal residue" evidence="2">
    <location>
        <position position="266"/>
    </location>
</feature>
<accession>A0A7J9G5Z3</accession>
<dbReference type="InterPro" id="IPR025525">
    <property type="entry name" value="hAT-like_transposase_RNase-H"/>
</dbReference>
<dbReference type="Proteomes" id="UP000593560">
    <property type="component" value="Unassembled WGS sequence"/>
</dbReference>